<feature type="region of interest" description="Disordered" evidence="12">
    <location>
        <begin position="347"/>
        <end position="367"/>
    </location>
</feature>
<accession>A0A5M9M3E9</accession>
<evidence type="ECO:0000256" key="8">
    <source>
        <dbReference type="ARBA" id="ARBA00023180"/>
    </source>
</evidence>
<keyword evidence="7 10" id="KW-0443">Lipid metabolism</keyword>
<evidence type="ECO:0000256" key="6">
    <source>
        <dbReference type="ARBA" id="ARBA00022963"/>
    </source>
</evidence>
<evidence type="ECO:0000259" key="13">
    <source>
        <dbReference type="PROSITE" id="PS51210"/>
    </source>
</evidence>
<dbReference type="InterPro" id="IPR016035">
    <property type="entry name" value="Acyl_Trfase/lysoPLipase"/>
</dbReference>
<evidence type="ECO:0000256" key="3">
    <source>
        <dbReference type="ARBA" id="ARBA00013274"/>
    </source>
</evidence>
<feature type="region of interest" description="Disordered" evidence="12">
    <location>
        <begin position="398"/>
        <end position="422"/>
    </location>
</feature>
<dbReference type="PROSITE" id="PS51210">
    <property type="entry name" value="PLA2C"/>
    <property type="match status" value="1"/>
</dbReference>
<dbReference type="SMART" id="SM00022">
    <property type="entry name" value="PLAc"/>
    <property type="match status" value="1"/>
</dbReference>
<sequence>MLPTALCLPDSDWGHDWGFISTGHRIFVLGRSGPPNEDPSSCPLRQLVCPAPPLSLSIPRALPNAPDGYAPANVSLSLATRPSIRSAGGSISNIPNIAIAVSGGGYRAMTSGAGALKAFDSRTDNSTAKGQLGDLLRSATCVSGLSGGGWLLGSIVVNNFATVSALQADRRSLSTASYWKHLIKAVDAKEEASYNTSITDYWGRALSHQFISSTTDDGGIGHRHQLHRLRVQAPGDSAWDPSVYHGFLRHWNSSALDSRTAELADDEVRAGFTARRLRHGHLLVTVQPGSPASPARPMPPTVKDTMYQTARAWTKNGRDIAVYSPNPFYPLPQRHPIYAQQRDLDVVDGGGQSRTSLSASSDPARSPCRRRFRCRFHRGHQRLATAIHSSIHHERSLSSTGIVSPSPPIHATPPPPQDAGTPTRARRYHLNGYNVVTRGQFLLGGRNRVSAARSSLAPRERTGTTLPKACQTCFKNYCWNGTVDSQNRRISEPELQMEEAASSALPAGI</sequence>
<dbReference type="Gene3D" id="3.40.1090.10">
    <property type="entry name" value="Cytosolic phospholipase A2 catalytic domain"/>
    <property type="match status" value="1"/>
</dbReference>
<feature type="compositionally biased region" description="Pro residues" evidence="12">
    <location>
        <begin position="405"/>
        <end position="417"/>
    </location>
</feature>
<comment type="catalytic activity">
    <reaction evidence="9 11">
        <text>a 1-acyl-sn-glycero-3-phosphocholine + H2O = sn-glycerol 3-phosphocholine + a fatty acid + H(+)</text>
        <dbReference type="Rhea" id="RHEA:15177"/>
        <dbReference type="ChEBI" id="CHEBI:15377"/>
        <dbReference type="ChEBI" id="CHEBI:15378"/>
        <dbReference type="ChEBI" id="CHEBI:16870"/>
        <dbReference type="ChEBI" id="CHEBI:28868"/>
        <dbReference type="ChEBI" id="CHEBI:58168"/>
        <dbReference type="EC" id="3.1.1.5"/>
    </reaction>
</comment>
<evidence type="ECO:0000256" key="4">
    <source>
        <dbReference type="ARBA" id="ARBA00022729"/>
    </source>
</evidence>
<dbReference type="GO" id="GO:0004623">
    <property type="term" value="F:phospholipase A2 activity"/>
    <property type="evidence" value="ECO:0007669"/>
    <property type="project" value="TreeGrafter"/>
</dbReference>
<feature type="domain" description="PLA2c" evidence="13">
    <location>
        <begin position="48"/>
        <end position="216"/>
    </location>
</feature>
<evidence type="ECO:0000256" key="1">
    <source>
        <dbReference type="ARBA" id="ARBA00002169"/>
    </source>
</evidence>
<keyword evidence="5 10" id="KW-0378">Hydrolase</keyword>
<evidence type="ECO:0000256" key="10">
    <source>
        <dbReference type="PROSITE-ProRule" id="PRU00555"/>
    </source>
</evidence>
<keyword evidence="8" id="KW-0325">Glycoprotein</keyword>
<dbReference type="Pfam" id="PF01735">
    <property type="entry name" value="PLA2_B"/>
    <property type="match status" value="1"/>
</dbReference>
<dbReference type="PANTHER" id="PTHR10728">
    <property type="entry name" value="CYTOSOLIC PHOSPHOLIPASE A2"/>
    <property type="match status" value="1"/>
</dbReference>
<dbReference type="OrthoDB" id="4084751at2759"/>
<gene>
    <name evidence="14" type="primary">PLB1_5</name>
    <name evidence="14" type="ORF">ATNIH1004_002069</name>
</gene>
<dbReference type="AlphaFoldDB" id="A0A5M9M3E9"/>
<dbReference type="GeneID" id="54324771"/>
<dbReference type="RefSeq" id="XP_033420630.1">
    <property type="nucleotide sequence ID" value="XM_033566764.1"/>
</dbReference>
<name>A0A5M9M3E9_9EURO</name>
<evidence type="ECO:0000256" key="2">
    <source>
        <dbReference type="ARBA" id="ARBA00008780"/>
    </source>
</evidence>
<comment type="caution">
    <text evidence="14">The sequence shown here is derived from an EMBL/GenBank/DDBJ whole genome shotgun (WGS) entry which is preliminary data.</text>
</comment>
<dbReference type="VEuPathDB" id="FungiDB:EYZ11_002440"/>
<protein>
    <recommendedName>
        <fullName evidence="3 11">Lysophospholipase</fullName>
        <ecNumber evidence="3 11">3.1.1.5</ecNumber>
    </recommendedName>
</protein>
<evidence type="ECO:0000256" key="11">
    <source>
        <dbReference type="RuleBase" id="RU362103"/>
    </source>
</evidence>
<dbReference type="GO" id="GO:0005783">
    <property type="term" value="C:endoplasmic reticulum"/>
    <property type="evidence" value="ECO:0007669"/>
    <property type="project" value="TreeGrafter"/>
</dbReference>
<reference evidence="14 15" key="1">
    <citation type="submission" date="2019-08" db="EMBL/GenBank/DDBJ databases">
        <title>The genome sequence of a newly discovered highly antifungal drug resistant Aspergillus species, Aspergillus tanneri NIH 1004.</title>
        <authorList>
            <person name="Mounaud S."/>
            <person name="Singh I."/>
            <person name="Joardar V."/>
            <person name="Pakala S."/>
            <person name="Pakala S."/>
            <person name="Venepally P."/>
            <person name="Chung J.K."/>
            <person name="Losada L."/>
            <person name="Nierman W.C."/>
        </authorList>
    </citation>
    <scope>NUCLEOTIDE SEQUENCE [LARGE SCALE GENOMIC DNA]</scope>
    <source>
        <strain evidence="14 15">NIH1004</strain>
    </source>
</reference>
<dbReference type="GO" id="GO:0046475">
    <property type="term" value="P:glycerophospholipid catabolic process"/>
    <property type="evidence" value="ECO:0007669"/>
    <property type="project" value="TreeGrafter"/>
</dbReference>
<dbReference type="EC" id="3.1.1.5" evidence="3 11"/>
<evidence type="ECO:0000256" key="7">
    <source>
        <dbReference type="ARBA" id="ARBA00023098"/>
    </source>
</evidence>
<dbReference type="GO" id="GO:0005829">
    <property type="term" value="C:cytosol"/>
    <property type="evidence" value="ECO:0007669"/>
    <property type="project" value="TreeGrafter"/>
</dbReference>
<evidence type="ECO:0000313" key="14">
    <source>
        <dbReference type="EMBL" id="KAA8641268.1"/>
    </source>
</evidence>
<dbReference type="Proteomes" id="UP000324241">
    <property type="component" value="Unassembled WGS sequence"/>
</dbReference>
<organism evidence="14 15">
    <name type="scientific">Aspergillus tanneri</name>
    <dbReference type="NCBI Taxonomy" id="1220188"/>
    <lineage>
        <taxon>Eukaryota</taxon>
        <taxon>Fungi</taxon>
        <taxon>Dikarya</taxon>
        <taxon>Ascomycota</taxon>
        <taxon>Pezizomycotina</taxon>
        <taxon>Eurotiomycetes</taxon>
        <taxon>Eurotiomycetidae</taxon>
        <taxon>Eurotiales</taxon>
        <taxon>Aspergillaceae</taxon>
        <taxon>Aspergillus</taxon>
        <taxon>Aspergillus subgen. Circumdati</taxon>
    </lineage>
</organism>
<proteinExistence type="inferred from homology"/>
<dbReference type="InterPro" id="IPR002642">
    <property type="entry name" value="LysoPLipase_cat_dom"/>
</dbReference>
<keyword evidence="6 10" id="KW-0442">Lipid degradation</keyword>
<dbReference type="EMBL" id="QUQM01000014">
    <property type="protein sequence ID" value="KAA8641268.1"/>
    <property type="molecule type" value="Genomic_DNA"/>
</dbReference>
<evidence type="ECO:0000256" key="5">
    <source>
        <dbReference type="ARBA" id="ARBA00022801"/>
    </source>
</evidence>
<comment type="similarity">
    <text evidence="2 11">Belongs to the lysophospholipase family.</text>
</comment>
<evidence type="ECO:0000313" key="15">
    <source>
        <dbReference type="Proteomes" id="UP000324241"/>
    </source>
</evidence>
<keyword evidence="4" id="KW-0732">Signal</keyword>
<dbReference type="PANTHER" id="PTHR10728:SF33">
    <property type="entry name" value="LYSOPHOSPHOLIPASE 1-RELATED"/>
    <property type="match status" value="1"/>
</dbReference>
<evidence type="ECO:0000256" key="9">
    <source>
        <dbReference type="ARBA" id="ARBA00049531"/>
    </source>
</evidence>
<feature type="compositionally biased region" description="Polar residues" evidence="12">
    <location>
        <begin position="353"/>
        <end position="363"/>
    </location>
</feature>
<dbReference type="SUPFAM" id="SSF52151">
    <property type="entry name" value="FabD/lysophospholipase-like"/>
    <property type="match status" value="1"/>
</dbReference>
<comment type="function">
    <text evidence="1">Catalyzes the release of fatty acids from lysophospholipids.</text>
</comment>
<evidence type="ECO:0000256" key="12">
    <source>
        <dbReference type="SAM" id="MobiDB-lite"/>
    </source>
</evidence>
<dbReference type="GO" id="GO:0004622">
    <property type="term" value="F:phosphatidylcholine lysophospholipase activity"/>
    <property type="evidence" value="ECO:0007669"/>
    <property type="project" value="UniProtKB-EC"/>
</dbReference>